<dbReference type="PANTHER" id="PTHR31153:SF1">
    <property type="entry name" value="CALMODULIN CALCIUM-DEPENDENT NAD KINASE"/>
    <property type="match status" value="1"/>
</dbReference>
<dbReference type="InterPro" id="IPR010488">
    <property type="entry name" value="Zeta_toxin_domain"/>
</dbReference>
<comment type="caution">
    <text evidence="4">The sequence shown here is derived from an EMBL/GenBank/DDBJ whole genome shotgun (WGS) entry which is preliminary data.</text>
</comment>
<protein>
    <recommendedName>
        <fullName evidence="3">Zeta toxin domain-containing protein</fullName>
    </recommendedName>
</protein>
<evidence type="ECO:0000259" key="3">
    <source>
        <dbReference type="Pfam" id="PF06414"/>
    </source>
</evidence>
<accession>A0A8T0HDP4</accession>
<dbReference type="Proteomes" id="UP000822688">
    <property type="component" value="Chromosome 6"/>
</dbReference>
<keyword evidence="1" id="KW-0547">Nucleotide-binding</keyword>
<dbReference type="GO" id="GO:0005524">
    <property type="term" value="F:ATP binding"/>
    <property type="evidence" value="ECO:0007669"/>
    <property type="project" value="UniProtKB-KW"/>
</dbReference>
<dbReference type="GO" id="GO:0016301">
    <property type="term" value="F:kinase activity"/>
    <property type="evidence" value="ECO:0007669"/>
    <property type="project" value="InterPro"/>
</dbReference>
<evidence type="ECO:0000256" key="1">
    <source>
        <dbReference type="ARBA" id="ARBA00022741"/>
    </source>
</evidence>
<sequence>MGVSNVVAMPVALAGAAAYGLTLLFSKWRQGKSSDRFAPRVVLDQYGKLKDIESFGSYVVRQLGLDEASHIAQTVSKAAEGYLREDRNITGDTKEIVFSLVAGPTQEDNEKEICQDMLQELEICVVTYFSFHWKHASAFIEKVMSNGVQTKKLHKAVLTALRKQRYEKVLESLKTKRKIHTLIEEMKLIGKADESVPDEGVVTIPAESSKRSPVILFIGGGMGAGKSTVVKEILSSSFWSGVIKDAVVVEADAFKETDVIYRTLSTMAKGDVSGTSELVHQFSTDAANSLLVSALNEGRDVIFDGTMSWEPFVRQTMDMVRDIHNRRYRMGPGYKKNADGTEIEKYWELDDSDCAVEAKSEDGKRPYRIEFVGVVCDAHLAVVRGMRRAIATKRGVPVKGQLRSHKMFAQSAEKYMSMVDSAKIFSTTAWNGPAELIAVKDGRDKKLLIDVDTYPGARCLGDLNTDSGSVTELYSKATDSNLVNLFWQHEILDPKRKSRQERLRAAILANAPTSVLLEKTMSQLTQDEIKAMEK</sequence>
<keyword evidence="5" id="KW-1185">Reference proteome</keyword>
<dbReference type="Gene3D" id="3.40.50.300">
    <property type="entry name" value="P-loop containing nucleotide triphosphate hydrolases"/>
    <property type="match status" value="1"/>
</dbReference>
<gene>
    <name evidence="4" type="ORF">KC19_6G045500</name>
</gene>
<organism evidence="4 5">
    <name type="scientific">Ceratodon purpureus</name>
    <name type="common">Fire moss</name>
    <name type="synonym">Dicranum purpureum</name>
    <dbReference type="NCBI Taxonomy" id="3225"/>
    <lineage>
        <taxon>Eukaryota</taxon>
        <taxon>Viridiplantae</taxon>
        <taxon>Streptophyta</taxon>
        <taxon>Embryophyta</taxon>
        <taxon>Bryophyta</taxon>
        <taxon>Bryophytina</taxon>
        <taxon>Bryopsida</taxon>
        <taxon>Dicranidae</taxon>
        <taxon>Pseudoditrichales</taxon>
        <taxon>Ditrichaceae</taxon>
        <taxon>Ceratodon</taxon>
    </lineage>
</organism>
<evidence type="ECO:0000256" key="2">
    <source>
        <dbReference type="ARBA" id="ARBA00022840"/>
    </source>
</evidence>
<name>A0A8T0HDP4_CERPU</name>
<reference evidence="4 5" key="1">
    <citation type="submission" date="2020-06" db="EMBL/GenBank/DDBJ databases">
        <title>WGS assembly of Ceratodon purpureus strain R40.</title>
        <authorList>
            <person name="Carey S.B."/>
            <person name="Jenkins J."/>
            <person name="Shu S."/>
            <person name="Lovell J.T."/>
            <person name="Sreedasyam A."/>
            <person name="Maumus F."/>
            <person name="Tiley G.P."/>
            <person name="Fernandez-Pozo N."/>
            <person name="Barry K."/>
            <person name="Chen C."/>
            <person name="Wang M."/>
            <person name="Lipzen A."/>
            <person name="Daum C."/>
            <person name="Saski C.A."/>
            <person name="Payton A.C."/>
            <person name="Mcbreen J.C."/>
            <person name="Conrad R.E."/>
            <person name="Kollar L.M."/>
            <person name="Olsson S."/>
            <person name="Huttunen S."/>
            <person name="Landis J.B."/>
            <person name="Wickett N.J."/>
            <person name="Johnson M.G."/>
            <person name="Rensing S.A."/>
            <person name="Grimwood J."/>
            <person name="Schmutz J."/>
            <person name="Mcdaniel S.F."/>
        </authorList>
    </citation>
    <scope>NUCLEOTIDE SEQUENCE [LARGE SCALE GENOMIC DNA]</scope>
    <source>
        <strain evidence="4 5">R40</strain>
    </source>
</reference>
<evidence type="ECO:0000313" key="4">
    <source>
        <dbReference type="EMBL" id="KAG0568787.1"/>
    </source>
</evidence>
<keyword evidence="2" id="KW-0067">ATP-binding</keyword>
<dbReference type="AlphaFoldDB" id="A0A8T0HDP4"/>
<dbReference type="SUPFAM" id="SSF52540">
    <property type="entry name" value="P-loop containing nucleoside triphosphate hydrolases"/>
    <property type="match status" value="1"/>
</dbReference>
<evidence type="ECO:0000313" key="5">
    <source>
        <dbReference type="Proteomes" id="UP000822688"/>
    </source>
</evidence>
<dbReference type="PANTHER" id="PTHR31153">
    <property type="entry name" value="CALMODULIN CALCIUM-DEPENDENT NAD KINASE"/>
    <property type="match status" value="1"/>
</dbReference>
<dbReference type="Pfam" id="PF06414">
    <property type="entry name" value="Zeta_toxin"/>
    <property type="match status" value="1"/>
</dbReference>
<dbReference type="EMBL" id="CM026427">
    <property type="protein sequence ID" value="KAG0568787.1"/>
    <property type="molecule type" value="Genomic_DNA"/>
</dbReference>
<dbReference type="InterPro" id="IPR027417">
    <property type="entry name" value="P-loop_NTPase"/>
</dbReference>
<feature type="domain" description="Zeta toxin" evidence="3">
    <location>
        <begin position="209"/>
        <end position="316"/>
    </location>
</feature>
<dbReference type="InterPro" id="IPR044802">
    <property type="entry name" value="NADKc-like"/>
</dbReference>
<proteinExistence type="predicted"/>